<dbReference type="Proteomes" id="UP000308197">
    <property type="component" value="Unassembled WGS sequence"/>
</dbReference>
<proteinExistence type="predicted"/>
<evidence type="ECO:0000313" key="1">
    <source>
        <dbReference type="EMBL" id="TFK91331.1"/>
    </source>
</evidence>
<reference evidence="1 2" key="1">
    <citation type="journal article" date="2019" name="Nat. Ecol. Evol.">
        <title>Megaphylogeny resolves global patterns of mushroom evolution.</title>
        <authorList>
            <person name="Varga T."/>
            <person name="Krizsan K."/>
            <person name="Foldi C."/>
            <person name="Dima B."/>
            <person name="Sanchez-Garcia M."/>
            <person name="Sanchez-Ramirez S."/>
            <person name="Szollosi G.J."/>
            <person name="Szarkandi J.G."/>
            <person name="Papp V."/>
            <person name="Albert L."/>
            <person name="Andreopoulos W."/>
            <person name="Angelini C."/>
            <person name="Antonin V."/>
            <person name="Barry K.W."/>
            <person name="Bougher N.L."/>
            <person name="Buchanan P."/>
            <person name="Buyck B."/>
            <person name="Bense V."/>
            <person name="Catcheside P."/>
            <person name="Chovatia M."/>
            <person name="Cooper J."/>
            <person name="Damon W."/>
            <person name="Desjardin D."/>
            <person name="Finy P."/>
            <person name="Geml J."/>
            <person name="Haridas S."/>
            <person name="Hughes K."/>
            <person name="Justo A."/>
            <person name="Karasinski D."/>
            <person name="Kautmanova I."/>
            <person name="Kiss B."/>
            <person name="Kocsube S."/>
            <person name="Kotiranta H."/>
            <person name="LaButti K.M."/>
            <person name="Lechner B.E."/>
            <person name="Liimatainen K."/>
            <person name="Lipzen A."/>
            <person name="Lukacs Z."/>
            <person name="Mihaltcheva S."/>
            <person name="Morgado L.N."/>
            <person name="Niskanen T."/>
            <person name="Noordeloos M.E."/>
            <person name="Ohm R.A."/>
            <person name="Ortiz-Santana B."/>
            <person name="Ovrebo C."/>
            <person name="Racz N."/>
            <person name="Riley R."/>
            <person name="Savchenko A."/>
            <person name="Shiryaev A."/>
            <person name="Soop K."/>
            <person name="Spirin V."/>
            <person name="Szebenyi C."/>
            <person name="Tomsovsky M."/>
            <person name="Tulloss R.E."/>
            <person name="Uehling J."/>
            <person name="Grigoriev I.V."/>
            <person name="Vagvolgyi C."/>
            <person name="Papp T."/>
            <person name="Martin F.M."/>
            <person name="Miettinen O."/>
            <person name="Hibbett D.S."/>
            <person name="Nagy L.G."/>
        </authorList>
    </citation>
    <scope>NUCLEOTIDE SEQUENCE [LARGE SCALE GENOMIC DNA]</scope>
    <source>
        <strain evidence="1 2">HHB13444</strain>
    </source>
</reference>
<organism evidence="1 2">
    <name type="scientific">Polyporus arcularius HHB13444</name>
    <dbReference type="NCBI Taxonomy" id="1314778"/>
    <lineage>
        <taxon>Eukaryota</taxon>
        <taxon>Fungi</taxon>
        <taxon>Dikarya</taxon>
        <taxon>Basidiomycota</taxon>
        <taxon>Agaricomycotina</taxon>
        <taxon>Agaricomycetes</taxon>
        <taxon>Polyporales</taxon>
        <taxon>Polyporaceae</taxon>
        <taxon>Polyporus</taxon>
    </lineage>
</organism>
<evidence type="ECO:0000313" key="2">
    <source>
        <dbReference type="Proteomes" id="UP000308197"/>
    </source>
</evidence>
<dbReference type="AlphaFoldDB" id="A0A5C3PPQ1"/>
<dbReference type="EMBL" id="ML211022">
    <property type="protein sequence ID" value="TFK91331.1"/>
    <property type="molecule type" value="Genomic_DNA"/>
</dbReference>
<keyword evidence="2" id="KW-1185">Reference proteome</keyword>
<sequence length="87" mass="9300">MHGTTCHPQLGLRACTGYVVAVWSSAEAIPRQTIRPFQAASPQKVVLRVRPGSDHLPCCSSSMSQLAPSVLDGLYDYPECTLSPGSL</sequence>
<gene>
    <name evidence="1" type="ORF">K466DRAFT_326880</name>
</gene>
<name>A0A5C3PPQ1_9APHY</name>
<accession>A0A5C3PPQ1</accession>
<dbReference type="InParanoid" id="A0A5C3PPQ1"/>
<protein>
    <submittedName>
        <fullName evidence="1">Uncharacterized protein</fullName>
    </submittedName>
</protein>